<protein>
    <submittedName>
        <fullName evidence="2">Uncharacterized protein</fullName>
    </submittedName>
</protein>
<evidence type="ECO:0000313" key="2">
    <source>
        <dbReference type="EMBL" id="QHU10402.1"/>
    </source>
</evidence>
<dbReference type="EMBL" id="MN740755">
    <property type="protein sequence ID" value="QHU10402.1"/>
    <property type="molecule type" value="Genomic_DNA"/>
</dbReference>
<sequence>METIDENKETIDEDSQVIENIGIELADVESGVFIDTEPNNSFSEIKSNYRVLAPPPSKEKMPTCGTWVEGCFYCCCMPLILIGDSCKLCFCCCGPMLMQIKQLYFFVLYLFTGELNSEAVEYKKYFNIKSTKDDQVNVPEILVTASSILFELYKTMIGSFLTVFTAQRCGQQTCTIWENIVPKNDLELAGIVINFLMATTLLIEYIFEIMREAYLIKYLKYDKSLANNGEHIAELYENTDKSIFRKLIPLYVIYIRFSYVVLLIYFVNVGLSAVIVAGNYYDNTSIFSFITNALFIIYKIYNVVEITSYRGDYFYSAYKRKNIHYNDIKPKYLLKNQPFTNCDYNSSLNSVEDSLEKVENNIIISENAIPENATVNNFGSESEGFRETCVERNSEEFIYIRPDNEVMNENPRIDIAPTQEESKIQEPIKNPTIQDIIAYLFTSTKEVVQKPPKSSDMDYIEELDELGLGDVERTKILKELYSKNYIDKMAFFEAMMVRRNNKS</sequence>
<organism evidence="2">
    <name type="scientific">viral metagenome</name>
    <dbReference type="NCBI Taxonomy" id="1070528"/>
    <lineage>
        <taxon>unclassified sequences</taxon>
        <taxon>metagenomes</taxon>
        <taxon>organismal metagenomes</taxon>
    </lineage>
</organism>
<dbReference type="AlphaFoldDB" id="A0A6C0JXA1"/>
<proteinExistence type="predicted"/>
<name>A0A6C0JXA1_9ZZZZ</name>
<feature type="transmembrane region" description="Helical" evidence="1">
    <location>
        <begin position="188"/>
        <end position="207"/>
    </location>
</feature>
<keyword evidence="1" id="KW-0472">Membrane</keyword>
<keyword evidence="1" id="KW-1133">Transmembrane helix</keyword>
<reference evidence="2" key="1">
    <citation type="journal article" date="2020" name="Nature">
        <title>Giant virus diversity and host interactions through global metagenomics.</title>
        <authorList>
            <person name="Schulz F."/>
            <person name="Roux S."/>
            <person name="Paez-Espino D."/>
            <person name="Jungbluth S."/>
            <person name="Walsh D.A."/>
            <person name="Denef V.J."/>
            <person name="McMahon K.D."/>
            <person name="Konstantinidis K.T."/>
            <person name="Eloe-Fadrosh E.A."/>
            <person name="Kyrpides N.C."/>
            <person name="Woyke T."/>
        </authorList>
    </citation>
    <scope>NUCLEOTIDE SEQUENCE</scope>
    <source>
        <strain evidence="2">GVMAG-S-1101164-67</strain>
    </source>
</reference>
<accession>A0A6C0JXA1</accession>
<feature type="transmembrane region" description="Helical" evidence="1">
    <location>
        <begin position="284"/>
        <end position="301"/>
    </location>
</feature>
<keyword evidence="1" id="KW-0812">Transmembrane</keyword>
<feature type="transmembrane region" description="Helical" evidence="1">
    <location>
        <begin position="251"/>
        <end position="278"/>
    </location>
</feature>
<evidence type="ECO:0000256" key="1">
    <source>
        <dbReference type="SAM" id="Phobius"/>
    </source>
</evidence>